<sequence>MNAAELKLEIFRQVDRLDKSNLEAIYGILMNYINNQYDISEWNSLSDEQQKGIYTAIDELENGRHILNEDIIEKYKKRYSNE</sequence>
<proteinExistence type="predicted"/>
<name>A0AAE3SG43_9BACT</name>
<gene>
    <name evidence="1" type="ORF">OM075_14795</name>
</gene>
<dbReference type="AlphaFoldDB" id="A0AAE3SG43"/>
<dbReference type="EMBL" id="JAPDPJ010000035">
    <property type="protein sequence ID" value="MCW3787742.1"/>
    <property type="molecule type" value="Genomic_DNA"/>
</dbReference>
<evidence type="ECO:0000313" key="1">
    <source>
        <dbReference type="EMBL" id="MCW3787742.1"/>
    </source>
</evidence>
<evidence type="ECO:0000313" key="2">
    <source>
        <dbReference type="Proteomes" id="UP001209229"/>
    </source>
</evidence>
<organism evidence="1 2">
    <name type="scientific">Plebeiibacterium sediminum</name>
    <dbReference type="NCBI Taxonomy" id="2992112"/>
    <lineage>
        <taxon>Bacteria</taxon>
        <taxon>Pseudomonadati</taxon>
        <taxon>Bacteroidota</taxon>
        <taxon>Bacteroidia</taxon>
        <taxon>Marinilabiliales</taxon>
        <taxon>Marinilabiliaceae</taxon>
        <taxon>Plebeiibacterium</taxon>
    </lineage>
</organism>
<dbReference type="Proteomes" id="UP001209229">
    <property type="component" value="Unassembled WGS sequence"/>
</dbReference>
<keyword evidence="2" id="KW-1185">Reference proteome</keyword>
<reference evidence="1" key="1">
    <citation type="submission" date="2022-10" db="EMBL/GenBank/DDBJ databases">
        <authorList>
            <person name="Yu W.X."/>
        </authorList>
    </citation>
    <scope>NUCLEOTIDE SEQUENCE</scope>
    <source>
        <strain evidence="1">AAT</strain>
    </source>
</reference>
<comment type="caution">
    <text evidence="1">The sequence shown here is derived from an EMBL/GenBank/DDBJ whole genome shotgun (WGS) entry which is preliminary data.</text>
</comment>
<evidence type="ECO:0008006" key="3">
    <source>
        <dbReference type="Google" id="ProtNLM"/>
    </source>
</evidence>
<dbReference type="RefSeq" id="WP_301191306.1">
    <property type="nucleotide sequence ID" value="NZ_JAPDPJ010000035.1"/>
</dbReference>
<protein>
    <recommendedName>
        <fullName evidence="3">Addiction module component</fullName>
    </recommendedName>
</protein>
<accession>A0AAE3SG43</accession>